<evidence type="ECO:0000313" key="4">
    <source>
        <dbReference type="EMBL" id="CAB4912138.1"/>
    </source>
</evidence>
<organism evidence="4">
    <name type="scientific">freshwater metagenome</name>
    <dbReference type="NCBI Taxonomy" id="449393"/>
    <lineage>
        <taxon>unclassified sequences</taxon>
        <taxon>metagenomes</taxon>
        <taxon>ecological metagenomes</taxon>
    </lineage>
</organism>
<feature type="region of interest" description="Disordered" evidence="2">
    <location>
        <begin position="253"/>
        <end position="282"/>
    </location>
</feature>
<evidence type="ECO:0000259" key="3">
    <source>
        <dbReference type="Pfam" id="PF17289"/>
    </source>
</evidence>
<protein>
    <submittedName>
        <fullName evidence="4">Unannotated protein</fullName>
    </submittedName>
</protein>
<feature type="domain" description="Terminase large subunit gp17-like C-terminal" evidence="3">
    <location>
        <begin position="348"/>
        <end position="490"/>
    </location>
</feature>
<feature type="compositionally biased region" description="Basic and acidic residues" evidence="2">
    <location>
        <begin position="256"/>
        <end position="273"/>
    </location>
</feature>
<dbReference type="Gene3D" id="3.30.420.240">
    <property type="match status" value="1"/>
</dbReference>
<proteinExistence type="predicted"/>
<evidence type="ECO:0000256" key="1">
    <source>
        <dbReference type="ARBA" id="ARBA00022612"/>
    </source>
</evidence>
<evidence type="ECO:0000256" key="2">
    <source>
        <dbReference type="SAM" id="MobiDB-lite"/>
    </source>
</evidence>
<accession>A0A6J7GZF2</accession>
<keyword evidence="1" id="KW-1188">Viral release from host cell</keyword>
<sequence length="526" mass="58546">MTVLDQRTPEQLEREAELEEIAALEAEARELDGLPPLRYRDPAELACAFDPKYRVPPHLALVFEAYMTAIRSRAGRLIITMPPQEGKSVAVSKWGNLWALLDNPNRRLAEVSYADELATRWTRDVRNTIQRWTELGLGIDPTQGINKDWKLDGFDGGMIASSLPGGSFTGRAVDVMVIDDPIKGPADASSDAFQKAMWDWWTTVAVPRLGPESCVIVIQTRWHERDLAGRLITEDDEREERGEPRLWTVLRIPAQADHRPEEGERDPLGRDPGEYLPSARGRTPEDWETIKRSVGARSWNALYQGRPSPDEGQLFKRAAWRYYSEPLWEDTGGVRRVRMRPGDVLVASWDMTFKDTKSSDYVVGQVWLRRGADAYLLDQVRGRMAFTATQAAVKALHARWPQALPILVESAANGEAVMNSLKRTVPGLVGVTAKESKYARAVSISPLQESQNLWLPAKALAPWVGDLIDEAASFPNGAHDDQVDALSQGLRRLFLQQAGPSTTSVPQGVIARSAPGQAGAYRAGRR</sequence>
<reference evidence="4" key="1">
    <citation type="submission" date="2020-05" db="EMBL/GenBank/DDBJ databases">
        <authorList>
            <person name="Chiriac C."/>
            <person name="Salcher M."/>
            <person name="Ghai R."/>
            <person name="Kavagutti S V."/>
        </authorList>
    </citation>
    <scope>NUCLEOTIDE SEQUENCE</scope>
</reference>
<dbReference type="InterPro" id="IPR006517">
    <property type="entry name" value="Phage_terminase_lsu-like_C"/>
</dbReference>
<dbReference type="EMBL" id="CAFBMK010000062">
    <property type="protein sequence ID" value="CAB4912138.1"/>
    <property type="molecule type" value="Genomic_DNA"/>
</dbReference>
<dbReference type="AlphaFoldDB" id="A0A6J7GZF2"/>
<dbReference type="InterPro" id="IPR035421">
    <property type="entry name" value="Terminase_6C"/>
</dbReference>
<dbReference type="Pfam" id="PF03237">
    <property type="entry name" value="Terminase_6N"/>
    <property type="match status" value="1"/>
</dbReference>
<dbReference type="Pfam" id="PF17289">
    <property type="entry name" value="Terminase_6C"/>
    <property type="match status" value="1"/>
</dbReference>
<dbReference type="NCBIfam" id="TIGR01630">
    <property type="entry name" value="psiM2_ORF9"/>
    <property type="match status" value="1"/>
</dbReference>
<name>A0A6J7GZF2_9ZZZZ</name>
<gene>
    <name evidence="4" type="ORF">UFOPK3564_01318</name>
</gene>